<evidence type="ECO:0000313" key="2">
    <source>
        <dbReference type="EMBL" id="KAK7290137.1"/>
    </source>
</evidence>
<evidence type="ECO:0000313" key="3">
    <source>
        <dbReference type="Proteomes" id="UP001372338"/>
    </source>
</evidence>
<sequence>MARQNGAGAQLVPQRCAWAHGRTHLGCYKESKNSSRENKEIPEIDPSAINANEIVMEKSFGPWILVKRIPSSKDRGVQKGGNNKIDSGYRKNQSLSDEPSNVFGSRFNALVEEEKGDLVVGNIAHDICTLHEGKSKEIIEVNEVGTVGGKKEVIRDTKVRDSSRDKNPQIRGPKGVVCPIKNKSGHGEASKATSSSVMTSTKKIQSMQTRTDSVQARKADSGKEKEILARMKVLEKEGEGILNRFATKVYLPCKEAIALVHIQNDSIEKAVPLDILTNTIQHATRMEEDSALVLEDNSNDGKPIPGNSGSKNPTTSFSS</sequence>
<accession>A0AAN9J149</accession>
<feature type="compositionally biased region" description="Polar residues" evidence="1">
    <location>
        <begin position="191"/>
        <end position="214"/>
    </location>
</feature>
<feature type="region of interest" description="Disordered" evidence="1">
    <location>
        <begin position="293"/>
        <end position="319"/>
    </location>
</feature>
<dbReference type="EMBL" id="JAYWIO010000001">
    <property type="protein sequence ID" value="KAK7290137.1"/>
    <property type="molecule type" value="Genomic_DNA"/>
</dbReference>
<keyword evidence="3" id="KW-1185">Reference proteome</keyword>
<proteinExistence type="predicted"/>
<feature type="region of interest" description="Disordered" evidence="1">
    <location>
        <begin position="181"/>
        <end position="219"/>
    </location>
</feature>
<feature type="compositionally biased region" description="Polar residues" evidence="1">
    <location>
        <begin position="80"/>
        <end position="98"/>
    </location>
</feature>
<dbReference type="AlphaFoldDB" id="A0AAN9J149"/>
<dbReference type="Proteomes" id="UP001372338">
    <property type="component" value="Unassembled WGS sequence"/>
</dbReference>
<reference evidence="2 3" key="1">
    <citation type="submission" date="2024-01" db="EMBL/GenBank/DDBJ databases">
        <title>The genomes of 5 underutilized Papilionoideae crops provide insights into root nodulation and disease resistanc.</title>
        <authorList>
            <person name="Yuan L."/>
        </authorList>
    </citation>
    <scope>NUCLEOTIDE SEQUENCE [LARGE SCALE GENOMIC DNA]</scope>
    <source>
        <strain evidence="2">ZHUSHIDOU_FW_LH</strain>
        <tissue evidence="2">Leaf</tissue>
    </source>
</reference>
<name>A0AAN9J149_CROPI</name>
<gene>
    <name evidence="2" type="ORF">RIF29_04346</name>
</gene>
<comment type="caution">
    <text evidence="2">The sequence shown here is derived from an EMBL/GenBank/DDBJ whole genome shotgun (WGS) entry which is preliminary data.</text>
</comment>
<protein>
    <submittedName>
        <fullName evidence="2">Uncharacterized protein</fullName>
    </submittedName>
</protein>
<feature type="region of interest" description="Disordered" evidence="1">
    <location>
        <begin position="74"/>
        <end position="98"/>
    </location>
</feature>
<feature type="compositionally biased region" description="Polar residues" evidence="1">
    <location>
        <begin position="307"/>
        <end position="319"/>
    </location>
</feature>
<evidence type="ECO:0000256" key="1">
    <source>
        <dbReference type="SAM" id="MobiDB-lite"/>
    </source>
</evidence>
<organism evidence="2 3">
    <name type="scientific">Crotalaria pallida</name>
    <name type="common">Smooth rattlebox</name>
    <name type="synonym">Crotalaria striata</name>
    <dbReference type="NCBI Taxonomy" id="3830"/>
    <lineage>
        <taxon>Eukaryota</taxon>
        <taxon>Viridiplantae</taxon>
        <taxon>Streptophyta</taxon>
        <taxon>Embryophyta</taxon>
        <taxon>Tracheophyta</taxon>
        <taxon>Spermatophyta</taxon>
        <taxon>Magnoliopsida</taxon>
        <taxon>eudicotyledons</taxon>
        <taxon>Gunneridae</taxon>
        <taxon>Pentapetalae</taxon>
        <taxon>rosids</taxon>
        <taxon>fabids</taxon>
        <taxon>Fabales</taxon>
        <taxon>Fabaceae</taxon>
        <taxon>Papilionoideae</taxon>
        <taxon>50 kb inversion clade</taxon>
        <taxon>genistoids sensu lato</taxon>
        <taxon>core genistoids</taxon>
        <taxon>Crotalarieae</taxon>
        <taxon>Crotalaria</taxon>
    </lineage>
</organism>